<dbReference type="Proteomes" id="UP001209083">
    <property type="component" value="Chromosome"/>
</dbReference>
<dbReference type="RefSeq" id="WP_349639332.1">
    <property type="nucleotide sequence ID" value="NZ_CP090958.1"/>
</dbReference>
<evidence type="ECO:0000313" key="3">
    <source>
        <dbReference type="EMBL" id="WGW12529.1"/>
    </source>
</evidence>
<proteinExistence type="predicted"/>
<dbReference type="PANTHER" id="PTHR33744">
    <property type="entry name" value="CARBOHYDRATE DIACID REGULATOR"/>
    <property type="match status" value="1"/>
</dbReference>
<name>A0ABY8QU30_9MICO</name>
<accession>A0ABY8QU30</accession>
<dbReference type="InterPro" id="IPR012914">
    <property type="entry name" value="PucR_dom"/>
</dbReference>
<sequence>MAISLRSLTDDQDLDLQVIVEGDLDAEITWAHATELDDPKPYLNGGELILTLGRSRELTPKACRTYVRRLVAARVAGLAFGVGLGHRKVPAALADACMASGLTLLAVPKPTPFIAIVRTVAEAIAAEQREEELWLLNSQRALSRAASLGGGIPAVIDQLAKATGRWVVHCGMDGAPLHSAGSRIGGNELIADFDADIRRLLAGPPRGTASVTAPDRTVVMHALGAGRQVQGVLLLGGNTSVTSSVNTLLASAVALTAISLRQDTELTAARASLRSALLAQLLNGQLESVRQTVRALGTPLPRSPVTALLVRGSAAQLEAVEEALAQRAEATLLHIRQDRLIQSAEQKPAQKGIELAGSGFFHALANSELVIVCRANEAAELADFSARTAEVSLGVSARHNWADIGQAVSEARTAVDASGGTGIRWFGDLTADGMQVLTRLPGLRLLAEERLAPVIGYDAQHNTDLLTTLGCWLNHSGAWDGAATELGVHRHTVRYRIRQIAELLDASFDDPDARFELWWAYRVLKAQDDVGHKLA</sequence>
<evidence type="ECO:0000259" key="1">
    <source>
        <dbReference type="Pfam" id="PF07905"/>
    </source>
</evidence>
<evidence type="ECO:0000259" key="2">
    <source>
        <dbReference type="Pfam" id="PF13556"/>
    </source>
</evidence>
<reference evidence="3 4" key="1">
    <citation type="submission" date="2023-05" db="EMBL/GenBank/DDBJ databases">
        <title>Lithophilousrod everest ZFBP1038 complete genpme.</title>
        <authorList>
            <person name="Tian M."/>
        </authorList>
    </citation>
    <scope>NUCLEOTIDE SEQUENCE [LARGE SCALE GENOMIC DNA]</scope>
    <source>
        <strain evidence="3 4">ZFBP1038</strain>
    </source>
</reference>
<protein>
    <submittedName>
        <fullName evidence="3">PucR family transcriptional regulator</fullName>
    </submittedName>
</protein>
<gene>
    <name evidence="3" type="ORF">LWF01_01825</name>
</gene>
<dbReference type="PANTHER" id="PTHR33744:SF1">
    <property type="entry name" value="DNA-BINDING TRANSCRIPTIONAL ACTIVATOR ADER"/>
    <property type="match status" value="1"/>
</dbReference>
<dbReference type="InterPro" id="IPR051448">
    <property type="entry name" value="CdaR-like_regulators"/>
</dbReference>
<dbReference type="Pfam" id="PF13556">
    <property type="entry name" value="HTH_30"/>
    <property type="match status" value="1"/>
</dbReference>
<dbReference type="EMBL" id="CP090958">
    <property type="protein sequence ID" value="WGW12529.1"/>
    <property type="molecule type" value="Genomic_DNA"/>
</dbReference>
<dbReference type="InterPro" id="IPR025736">
    <property type="entry name" value="PucR_C-HTH_dom"/>
</dbReference>
<keyword evidence="4" id="KW-1185">Reference proteome</keyword>
<dbReference type="Gene3D" id="1.10.10.2840">
    <property type="entry name" value="PucR C-terminal helix-turn-helix domain"/>
    <property type="match status" value="1"/>
</dbReference>
<dbReference type="Pfam" id="PF07905">
    <property type="entry name" value="PucR"/>
    <property type="match status" value="1"/>
</dbReference>
<feature type="domain" description="PucR C-terminal helix-turn-helix" evidence="2">
    <location>
        <begin position="465"/>
        <end position="523"/>
    </location>
</feature>
<dbReference type="InterPro" id="IPR042070">
    <property type="entry name" value="PucR_C-HTH_sf"/>
</dbReference>
<organism evidence="3 4">
    <name type="scientific">Saxibacter everestensis</name>
    <dbReference type="NCBI Taxonomy" id="2909229"/>
    <lineage>
        <taxon>Bacteria</taxon>
        <taxon>Bacillati</taxon>
        <taxon>Actinomycetota</taxon>
        <taxon>Actinomycetes</taxon>
        <taxon>Micrococcales</taxon>
        <taxon>Brevibacteriaceae</taxon>
        <taxon>Saxibacter</taxon>
    </lineage>
</organism>
<feature type="domain" description="Purine catabolism PurC-like" evidence="1">
    <location>
        <begin position="22"/>
        <end position="124"/>
    </location>
</feature>
<evidence type="ECO:0000313" key="4">
    <source>
        <dbReference type="Proteomes" id="UP001209083"/>
    </source>
</evidence>